<dbReference type="SUPFAM" id="SSF103473">
    <property type="entry name" value="MFS general substrate transporter"/>
    <property type="match status" value="1"/>
</dbReference>
<dbReference type="CDD" id="cd17323">
    <property type="entry name" value="MFS_Tpo1_MDR_like"/>
    <property type="match status" value="1"/>
</dbReference>
<dbReference type="GO" id="GO:0010509">
    <property type="term" value="P:intracellular polyamine homeostasis"/>
    <property type="evidence" value="ECO:0007669"/>
    <property type="project" value="TreeGrafter"/>
</dbReference>
<feature type="transmembrane region" description="Helical" evidence="6">
    <location>
        <begin position="435"/>
        <end position="459"/>
    </location>
</feature>
<feature type="transmembrane region" description="Helical" evidence="6">
    <location>
        <begin position="183"/>
        <end position="202"/>
    </location>
</feature>
<feature type="transmembrane region" description="Helical" evidence="6">
    <location>
        <begin position="303"/>
        <end position="322"/>
    </location>
</feature>
<feature type="transmembrane region" description="Helical" evidence="6">
    <location>
        <begin position="246"/>
        <end position="265"/>
    </location>
</feature>
<feature type="transmembrane region" description="Helical" evidence="6">
    <location>
        <begin position="391"/>
        <end position="415"/>
    </location>
</feature>
<dbReference type="PANTHER" id="PTHR23502">
    <property type="entry name" value="MAJOR FACILITATOR SUPERFAMILY"/>
    <property type="match status" value="1"/>
</dbReference>
<dbReference type="InterPro" id="IPR011701">
    <property type="entry name" value="MFS"/>
</dbReference>
<evidence type="ECO:0000256" key="2">
    <source>
        <dbReference type="ARBA" id="ARBA00022692"/>
    </source>
</evidence>
<feature type="compositionally biased region" description="Polar residues" evidence="5">
    <location>
        <begin position="342"/>
        <end position="353"/>
    </location>
</feature>
<dbReference type="Gene3D" id="1.20.1720.10">
    <property type="entry name" value="Multidrug resistance protein D"/>
    <property type="match status" value="1"/>
</dbReference>
<evidence type="ECO:0000313" key="8">
    <source>
        <dbReference type="EMBL" id="KAK3054620.1"/>
    </source>
</evidence>
<evidence type="ECO:0000256" key="3">
    <source>
        <dbReference type="ARBA" id="ARBA00022989"/>
    </source>
</evidence>
<dbReference type="EMBL" id="JAWDJX010000011">
    <property type="protein sequence ID" value="KAK3054620.1"/>
    <property type="molecule type" value="Genomic_DNA"/>
</dbReference>
<name>A0AAJ0DQ01_9PEZI</name>
<dbReference type="GO" id="GO:0015203">
    <property type="term" value="F:polyamine transmembrane transporter activity"/>
    <property type="evidence" value="ECO:0007669"/>
    <property type="project" value="TreeGrafter"/>
</dbReference>
<keyword evidence="3 6" id="KW-1133">Transmembrane helix</keyword>
<evidence type="ECO:0000313" key="9">
    <source>
        <dbReference type="Proteomes" id="UP001271007"/>
    </source>
</evidence>
<dbReference type="Pfam" id="PF07690">
    <property type="entry name" value="MFS_1"/>
    <property type="match status" value="1"/>
</dbReference>
<dbReference type="AlphaFoldDB" id="A0AAJ0DQ01"/>
<keyword evidence="2 6" id="KW-0812">Transmembrane</keyword>
<dbReference type="InterPro" id="IPR036259">
    <property type="entry name" value="MFS_trans_sf"/>
</dbReference>
<feature type="transmembrane region" description="Helical" evidence="6">
    <location>
        <begin position="519"/>
        <end position="540"/>
    </location>
</feature>
<dbReference type="PANTHER" id="PTHR23502:SF5">
    <property type="entry name" value="QUINIDINE RESISTANCE PROTEIN 3"/>
    <property type="match status" value="1"/>
</dbReference>
<feature type="transmembrane region" description="Helical" evidence="6">
    <location>
        <begin position="146"/>
        <end position="171"/>
    </location>
</feature>
<evidence type="ECO:0000256" key="1">
    <source>
        <dbReference type="ARBA" id="ARBA00004141"/>
    </source>
</evidence>
<evidence type="ECO:0000256" key="5">
    <source>
        <dbReference type="SAM" id="MobiDB-lite"/>
    </source>
</evidence>
<proteinExistence type="predicted"/>
<organism evidence="8 9">
    <name type="scientific">Extremus antarcticus</name>
    <dbReference type="NCBI Taxonomy" id="702011"/>
    <lineage>
        <taxon>Eukaryota</taxon>
        <taxon>Fungi</taxon>
        <taxon>Dikarya</taxon>
        <taxon>Ascomycota</taxon>
        <taxon>Pezizomycotina</taxon>
        <taxon>Dothideomycetes</taxon>
        <taxon>Dothideomycetidae</taxon>
        <taxon>Mycosphaerellales</taxon>
        <taxon>Extremaceae</taxon>
        <taxon>Extremus</taxon>
    </lineage>
</organism>
<feature type="compositionally biased region" description="Basic and acidic residues" evidence="5">
    <location>
        <begin position="84"/>
        <end position="93"/>
    </location>
</feature>
<keyword evidence="9" id="KW-1185">Reference proteome</keyword>
<accession>A0AAJ0DQ01</accession>
<feature type="region of interest" description="Disordered" evidence="5">
    <location>
        <begin position="333"/>
        <end position="368"/>
    </location>
</feature>
<comment type="subcellular location">
    <subcellularLocation>
        <location evidence="1">Membrane</location>
        <topology evidence="1">Multi-pass membrane protein</topology>
    </subcellularLocation>
</comment>
<evidence type="ECO:0000256" key="6">
    <source>
        <dbReference type="SAM" id="Phobius"/>
    </source>
</evidence>
<evidence type="ECO:0000256" key="4">
    <source>
        <dbReference type="ARBA" id="ARBA00023136"/>
    </source>
</evidence>
<feature type="transmembrane region" description="Helical" evidence="6">
    <location>
        <begin position="581"/>
        <end position="601"/>
    </location>
</feature>
<sequence>MSNDHDVEKGNLERELDKLDHERSHDTSSSASVQLSRPALTKEPDITAVEGPCSNSEDILKIPQRGRQDSRSSHSSNNSSKTLSDNDTHDHQVPPHRSRSRPQSSNRSVCRDVEKVPRSQRRGLLARFTVIAEVTNPYDYSRKTKWLLTLVVATAGAAAPMASSIVLPALIDIAKYFDSSATVVNLSVALYMLSMAIFPLWWSSFSETLGRRTIYLTSFALYVLFAVLGGVSTNVGMFLAMRMLNGAAGASVQAVGAGTIADIWPVKERGRAIGIFYLGPLCGPLLAPIIGGALNQTLGWRSIQWFLAILGGGILAFLTLCLPETLKQPTSVAAPAEETAEVHSTSNEKNASAQDAIRPTMTRSTTRQSVQVKTRTYLTVLQRCFVDPLRIVLYLQFPAVCCCVFYATTTFMALYMLNISVQQTFSTTPYSYSSIIVGLLYIPNSLGYFVTSVFGGRWVDGIMAREARKAGRMDEKGRLIYRPEDRMRENVWIGAVLFPAGLIVYGWTVTYGVNPAAPLIANFFFGIGSMLIFAAVTTMLTEFMPRKASNGVALNNFVRNIFSCIGGAVTDPLIKAIGNGWLFTGLGIICLVSGALSIWAMRRYGERWRVTMDRKIERVQGK</sequence>
<feature type="transmembrane region" description="Helical" evidence="6">
    <location>
        <begin position="272"/>
        <end position="291"/>
    </location>
</feature>
<dbReference type="Gene3D" id="1.20.1250.20">
    <property type="entry name" value="MFS general substrate transporter like domains"/>
    <property type="match status" value="1"/>
</dbReference>
<reference evidence="8" key="1">
    <citation type="submission" date="2023-04" db="EMBL/GenBank/DDBJ databases">
        <title>Black Yeasts Isolated from many extreme environments.</title>
        <authorList>
            <person name="Coleine C."/>
            <person name="Stajich J.E."/>
            <person name="Selbmann L."/>
        </authorList>
    </citation>
    <scope>NUCLEOTIDE SEQUENCE</scope>
    <source>
        <strain evidence="8">CCFEE 5312</strain>
    </source>
</reference>
<feature type="domain" description="Major facilitator superfamily (MFS) profile" evidence="7">
    <location>
        <begin position="148"/>
        <end position="605"/>
    </location>
</feature>
<dbReference type="PROSITE" id="PS50850">
    <property type="entry name" value="MFS"/>
    <property type="match status" value="1"/>
</dbReference>
<feature type="transmembrane region" description="Helical" evidence="6">
    <location>
        <begin position="552"/>
        <end position="569"/>
    </location>
</feature>
<keyword evidence="4 6" id="KW-0472">Membrane</keyword>
<feature type="transmembrane region" description="Helical" evidence="6">
    <location>
        <begin position="491"/>
        <end position="513"/>
    </location>
</feature>
<dbReference type="Proteomes" id="UP001271007">
    <property type="component" value="Unassembled WGS sequence"/>
</dbReference>
<dbReference type="InterPro" id="IPR020846">
    <property type="entry name" value="MFS_dom"/>
</dbReference>
<feature type="compositionally biased region" description="Low complexity" evidence="5">
    <location>
        <begin position="73"/>
        <end position="83"/>
    </location>
</feature>
<gene>
    <name evidence="8" type="ORF">LTR09_004349</name>
</gene>
<comment type="caution">
    <text evidence="8">The sequence shown here is derived from an EMBL/GenBank/DDBJ whole genome shotgun (WGS) entry which is preliminary data.</text>
</comment>
<protein>
    <recommendedName>
        <fullName evidence="7">Major facilitator superfamily (MFS) profile domain-containing protein</fullName>
    </recommendedName>
</protein>
<feature type="transmembrane region" description="Helical" evidence="6">
    <location>
        <begin position="214"/>
        <end position="240"/>
    </location>
</feature>
<feature type="region of interest" description="Disordered" evidence="5">
    <location>
        <begin position="1"/>
        <end position="115"/>
    </location>
</feature>
<evidence type="ECO:0000259" key="7">
    <source>
        <dbReference type="PROSITE" id="PS50850"/>
    </source>
</evidence>
<dbReference type="GO" id="GO:0005886">
    <property type="term" value="C:plasma membrane"/>
    <property type="evidence" value="ECO:0007669"/>
    <property type="project" value="TreeGrafter"/>
</dbReference>
<feature type="compositionally biased region" description="Basic and acidic residues" evidence="5">
    <location>
        <begin position="1"/>
        <end position="26"/>
    </location>
</feature>